<name>A0A0F6YHT1_9BACT</name>
<dbReference type="STRING" id="927083.DB32_002600"/>
<dbReference type="AlphaFoldDB" id="A0A0F6YHT1"/>
<dbReference type="EMBL" id="CP011125">
    <property type="protein sequence ID" value="AKF05451.1"/>
    <property type="molecule type" value="Genomic_DNA"/>
</dbReference>
<proteinExistence type="predicted"/>
<evidence type="ECO:0000256" key="1">
    <source>
        <dbReference type="SAM" id="MobiDB-lite"/>
    </source>
</evidence>
<protein>
    <submittedName>
        <fullName evidence="2">Uncharacterized protein</fullName>
    </submittedName>
</protein>
<dbReference type="RefSeq" id="WP_053232688.1">
    <property type="nucleotide sequence ID" value="NZ_CP011125.1"/>
</dbReference>
<feature type="region of interest" description="Disordered" evidence="1">
    <location>
        <begin position="1"/>
        <end position="26"/>
    </location>
</feature>
<sequence>MTGGDDAGTPDSGPPPAALTGDWSCVGSRTAPTPGAASTFTAHVYDFQSGMSSNVGGVAVDYFPDNVVAEGCSGTCVRTTPGADGNVAGLMGMENAWFAYRVAAGTGSGGTTPVLTVGYNRAVPANGGTTQLPSVSSMTIGFIPTLYMRSRLPGTAIVSGTLTDCAGAPAANAQVRIFRGGTELVTGPGSTDFFSGYFNAANLPDSNRTATNTNGLFAAANAEATDEPLRVELWGVRTEGMPAERVACEEIEVFADAVTIVNVGPLRNDYASGSGCGG</sequence>
<dbReference type="KEGG" id="samy:DB32_002600"/>
<keyword evidence="3" id="KW-1185">Reference proteome</keyword>
<reference evidence="2 3" key="1">
    <citation type="submission" date="2015-03" db="EMBL/GenBank/DDBJ databases">
        <title>Genome assembly of Sandaracinus amylolyticus DSM 53668.</title>
        <authorList>
            <person name="Sharma G."/>
            <person name="Subramanian S."/>
        </authorList>
    </citation>
    <scope>NUCLEOTIDE SEQUENCE [LARGE SCALE GENOMIC DNA]</scope>
    <source>
        <strain evidence="2 3">DSM 53668</strain>
    </source>
</reference>
<accession>A0A0F6YHT1</accession>
<evidence type="ECO:0000313" key="3">
    <source>
        <dbReference type="Proteomes" id="UP000034883"/>
    </source>
</evidence>
<organism evidence="2 3">
    <name type="scientific">Sandaracinus amylolyticus</name>
    <dbReference type="NCBI Taxonomy" id="927083"/>
    <lineage>
        <taxon>Bacteria</taxon>
        <taxon>Pseudomonadati</taxon>
        <taxon>Myxococcota</taxon>
        <taxon>Polyangia</taxon>
        <taxon>Polyangiales</taxon>
        <taxon>Sandaracinaceae</taxon>
        <taxon>Sandaracinus</taxon>
    </lineage>
</organism>
<gene>
    <name evidence="2" type="ORF">DB32_002600</name>
</gene>
<dbReference type="Proteomes" id="UP000034883">
    <property type="component" value="Chromosome"/>
</dbReference>
<evidence type="ECO:0000313" key="2">
    <source>
        <dbReference type="EMBL" id="AKF05451.1"/>
    </source>
</evidence>